<evidence type="ECO:0000313" key="1">
    <source>
        <dbReference type="EMBL" id="OAI11722.1"/>
    </source>
</evidence>
<organism evidence="1 2">
    <name type="scientific">Methylomonas koyamae</name>
    <dbReference type="NCBI Taxonomy" id="702114"/>
    <lineage>
        <taxon>Bacteria</taxon>
        <taxon>Pseudomonadati</taxon>
        <taxon>Pseudomonadota</taxon>
        <taxon>Gammaproteobacteria</taxon>
        <taxon>Methylococcales</taxon>
        <taxon>Methylococcaceae</taxon>
        <taxon>Methylomonas</taxon>
    </lineage>
</organism>
<comment type="caution">
    <text evidence="1">The sequence shown here is derived from an EMBL/GenBank/DDBJ whole genome shotgun (WGS) entry which is preliminary data.</text>
</comment>
<dbReference type="PANTHER" id="PTHR32305">
    <property type="match status" value="1"/>
</dbReference>
<dbReference type="InterPro" id="IPR050708">
    <property type="entry name" value="T6SS_VgrG/RHS"/>
</dbReference>
<dbReference type="EMBL" id="LUUK01000228">
    <property type="protein sequence ID" value="OAI11722.1"/>
    <property type="molecule type" value="Genomic_DNA"/>
</dbReference>
<sequence>MAVIDLDANGSHIATHYIETDFTNTPRYLRKEGGDPGKAVWAWPITPYGDTPALEDPDGDGVKTTFNLRYPGQYYDAYSGLHYNHTRYFSPRAGRYLQPDLIGLEGGTNVYTYANGNPVMFTDPTGTIWDLVDFGFFAHSFATYLRMPTWDNGINLGLDTLGLAPGIPALGTIRRVADSAAEAAKGAGDLVALTKARFGHAFTTHGQDATEFLTKRAAGSGKPMGQFLDDQAAARLIQDNLGNLKNGAISVPVPNGFPARVIMPDGSFAPASTIRLVPSGNGVKTAYPEL</sequence>
<keyword evidence="2" id="KW-1185">Reference proteome</keyword>
<dbReference type="PRINTS" id="PR00394">
    <property type="entry name" value="RHSPROTEIN"/>
</dbReference>
<dbReference type="Gene3D" id="2.180.10.10">
    <property type="entry name" value="RHS repeat-associated core"/>
    <property type="match status" value="1"/>
</dbReference>
<dbReference type="AlphaFoldDB" id="A0A177N1G0"/>
<name>A0A177N1G0_9GAMM</name>
<evidence type="ECO:0000313" key="2">
    <source>
        <dbReference type="Proteomes" id="UP000077628"/>
    </source>
</evidence>
<reference evidence="2" key="1">
    <citation type="submission" date="2016-03" db="EMBL/GenBank/DDBJ databases">
        <authorList>
            <person name="Heylen K."/>
            <person name="De Vos P."/>
            <person name="Vekeman B."/>
        </authorList>
    </citation>
    <scope>NUCLEOTIDE SEQUENCE [LARGE SCALE GENOMIC DNA]</scope>
    <source>
        <strain evidence="2">R-45383</strain>
    </source>
</reference>
<dbReference type="Proteomes" id="UP000077628">
    <property type="component" value="Unassembled WGS sequence"/>
</dbReference>
<proteinExistence type="predicted"/>
<dbReference type="NCBIfam" id="TIGR03696">
    <property type="entry name" value="Rhs_assc_core"/>
    <property type="match status" value="1"/>
</dbReference>
<evidence type="ECO:0008006" key="3">
    <source>
        <dbReference type="Google" id="ProtNLM"/>
    </source>
</evidence>
<dbReference type="PANTHER" id="PTHR32305:SF15">
    <property type="entry name" value="PROTEIN RHSA-RELATED"/>
    <property type="match status" value="1"/>
</dbReference>
<dbReference type="STRING" id="702114.A1355_15450"/>
<accession>A0A177N1G0</accession>
<protein>
    <recommendedName>
        <fullName evidence="3">RHS repeat-associated core domain-containing protein</fullName>
    </recommendedName>
</protein>
<dbReference type="InterPro" id="IPR022385">
    <property type="entry name" value="Rhs_assc_core"/>
</dbReference>
<gene>
    <name evidence="1" type="ORF">A1355_15450</name>
</gene>